<evidence type="ECO:0000256" key="5">
    <source>
        <dbReference type="SAM" id="Phobius"/>
    </source>
</evidence>
<evidence type="ECO:0000256" key="4">
    <source>
        <dbReference type="ARBA" id="ARBA00023136"/>
    </source>
</evidence>
<comment type="subcellular location">
    <subcellularLocation>
        <location evidence="1">Membrane</location>
    </subcellularLocation>
</comment>
<organism evidence="7 8">
    <name type="scientific">Adineta ricciae</name>
    <name type="common">Rotifer</name>
    <dbReference type="NCBI Taxonomy" id="249248"/>
    <lineage>
        <taxon>Eukaryota</taxon>
        <taxon>Metazoa</taxon>
        <taxon>Spiralia</taxon>
        <taxon>Gnathifera</taxon>
        <taxon>Rotifera</taxon>
        <taxon>Eurotatoria</taxon>
        <taxon>Bdelloidea</taxon>
        <taxon>Adinetida</taxon>
        <taxon>Adinetidae</taxon>
        <taxon>Adineta</taxon>
    </lineage>
</organism>
<keyword evidence="4 5" id="KW-0472">Membrane</keyword>
<sequence>MSLIKTDPREILSCGIFYNLVIGPTILSNIYLALMSIDRSIMILYPSRYRILITRRSVLIRVYLVLVLVIIAMIPHHFYFYYNKKIFTVRDRLYHLELLCGKRWNTYLILRYWFLILSVFTYSLPIVKSKRVNDALFHSNNQNKLSINKEN</sequence>
<dbReference type="Proteomes" id="UP000663852">
    <property type="component" value="Unassembled WGS sequence"/>
</dbReference>
<dbReference type="PROSITE" id="PS50262">
    <property type="entry name" value="G_PROTEIN_RECEP_F1_2"/>
    <property type="match status" value="1"/>
</dbReference>
<reference evidence="7" key="1">
    <citation type="submission" date="2021-02" db="EMBL/GenBank/DDBJ databases">
        <authorList>
            <person name="Nowell W R."/>
        </authorList>
    </citation>
    <scope>NUCLEOTIDE SEQUENCE</scope>
</reference>
<protein>
    <recommendedName>
        <fullName evidence="6">G-protein coupled receptors family 1 profile domain-containing protein</fullName>
    </recommendedName>
</protein>
<evidence type="ECO:0000256" key="2">
    <source>
        <dbReference type="ARBA" id="ARBA00022692"/>
    </source>
</evidence>
<evidence type="ECO:0000259" key="6">
    <source>
        <dbReference type="PROSITE" id="PS50262"/>
    </source>
</evidence>
<feature type="transmembrane region" description="Helical" evidence="5">
    <location>
        <begin position="58"/>
        <end position="82"/>
    </location>
</feature>
<dbReference type="CDD" id="cd00637">
    <property type="entry name" value="7tm_classA_rhodopsin-like"/>
    <property type="match status" value="1"/>
</dbReference>
<dbReference type="GO" id="GO:0016020">
    <property type="term" value="C:membrane"/>
    <property type="evidence" value="ECO:0007669"/>
    <property type="project" value="UniProtKB-SubCell"/>
</dbReference>
<evidence type="ECO:0000313" key="7">
    <source>
        <dbReference type="EMBL" id="CAF1009280.1"/>
    </source>
</evidence>
<dbReference type="OrthoDB" id="10460830at2759"/>
<evidence type="ECO:0000313" key="8">
    <source>
        <dbReference type="Proteomes" id="UP000663852"/>
    </source>
</evidence>
<dbReference type="PROSITE" id="PS00237">
    <property type="entry name" value="G_PROTEIN_RECEP_F1_1"/>
    <property type="match status" value="1"/>
</dbReference>
<gene>
    <name evidence="7" type="ORF">EDS130_LOCUS15301</name>
</gene>
<feature type="transmembrane region" description="Helical" evidence="5">
    <location>
        <begin position="16"/>
        <end position="37"/>
    </location>
</feature>
<dbReference type="Gene3D" id="1.20.1070.10">
    <property type="entry name" value="Rhodopsin 7-helix transmembrane proteins"/>
    <property type="match status" value="1"/>
</dbReference>
<keyword evidence="2 5" id="KW-0812">Transmembrane</keyword>
<dbReference type="SUPFAM" id="SSF81321">
    <property type="entry name" value="Family A G protein-coupled receptor-like"/>
    <property type="match status" value="1"/>
</dbReference>
<proteinExistence type="predicted"/>
<dbReference type="InterPro" id="IPR017452">
    <property type="entry name" value="GPCR_Rhodpsn_7TM"/>
</dbReference>
<feature type="domain" description="G-protein coupled receptors family 1 profile" evidence="6">
    <location>
        <begin position="1"/>
        <end position="127"/>
    </location>
</feature>
<accession>A0A814HDA9</accession>
<feature type="transmembrane region" description="Helical" evidence="5">
    <location>
        <begin position="109"/>
        <end position="127"/>
    </location>
</feature>
<keyword evidence="3 5" id="KW-1133">Transmembrane helix</keyword>
<dbReference type="GO" id="GO:0004930">
    <property type="term" value="F:G protein-coupled receptor activity"/>
    <property type="evidence" value="ECO:0007669"/>
    <property type="project" value="InterPro"/>
</dbReference>
<name>A0A814HDA9_ADIRI</name>
<dbReference type="InterPro" id="IPR000276">
    <property type="entry name" value="GPCR_Rhodpsn"/>
</dbReference>
<dbReference type="EMBL" id="CAJNOJ010000064">
    <property type="protein sequence ID" value="CAF1009280.1"/>
    <property type="molecule type" value="Genomic_DNA"/>
</dbReference>
<evidence type="ECO:0000256" key="1">
    <source>
        <dbReference type="ARBA" id="ARBA00004370"/>
    </source>
</evidence>
<evidence type="ECO:0000256" key="3">
    <source>
        <dbReference type="ARBA" id="ARBA00022989"/>
    </source>
</evidence>
<dbReference type="AlphaFoldDB" id="A0A814HDA9"/>
<comment type="caution">
    <text evidence="7">The sequence shown here is derived from an EMBL/GenBank/DDBJ whole genome shotgun (WGS) entry which is preliminary data.</text>
</comment>